<evidence type="ECO:0000313" key="1">
    <source>
        <dbReference type="EMBL" id="JAD35961.1"/>
    </source>
</evidence>
<reference evidence="1" key="1">
    <citation type="submission" date="2014-09" db="EMBL/GenBank/DDBJ databases">
        <authorList>
            <person name="Magalhaes I.L.F."/>
            <person name="Oliveira U."/>
            <person name="Santos F.R."/>
            <person name="Vidigal T.H.D.A."/>
            <person name="Brescovit A.D."/>
            <person name="Santos A.J."/>
        </authorList>
    </citation>
    <scope>NUCLEOTIDE SEQUENCE</scope>
    <source>
        <tissue evidence="1">Shoot tissue taken approximately 20 cm above the soil surface</tissue>
    </source>
</reference>
<reference evidence="1" key="2">
    <citation type="journal article" date="2015" name="Data Brief">
        <title>Shoot transcriptome of the giant reed, Arundo donax.</title>
        <authorList>
            <person name="Barrero R.A."/>
            <person name="Guerrero F.D."/>
            <person name="Moolhuijzen P."/>
            <person name="Goolsby J.A."/>
            <person name="Tidwell J."/>
            <person name="Bellgard S.E."/>
            <person name="Bellgard M.I."/>
        </authorList>
    </citation>
    <scope>NUCLEOTIDE SEQUENCE</scope>
    <source>
        <tissue evidence="1">Shoot tissue taken approximately 20 cm above the soil surface</tissue>
    </source>
</reference>
<name>A0A0A8ZAX3_ARUDO</name>
<organism evidence="1">
    <name type="scientific">Arundo donax</name>
    <name type="common">Giant reed</name>
    <name type="synonym">Donax arundinaceus</name>
    <dbReference type="NCBI Taxonomy" id="35708"/>
    <lineage>
        <taxon>Eukaryota</taxon>
        <taxon>Viridiplantae</taxon>
        <taxon>Streptophyta</taxon>
        <taxon>Embryophyta</taxon>
        <taxon>Tracheophyta</taxon>
        <taxon>Spermatophyta</taxon>
        <taxon>Magnoliopsida</taxon>
        <taxon>Liliopsida</taxon>
        <taxon>Poales</taxon>
        <taxon>Poaceae</taxon>
        <taxon>PACMAD clade</taxon>
        <taxon>Arundinoideae</taxon>
        <taxon>Arundineae</taxon>
        <taxon>Arundo</taxon>
    </lineage>
</organism>
<accession>A0A0A8ZAX3</accession>
<dbReference type="EMBL" id="GBRH01261934">
    <property type="protein sequence ID" value="JAD35961.1"/>
    <property type="molecule type" value="Transcribed_RNA"/>
</dbReference>
<proteinExistence type="predicted"/>
<protein>
    <submittedName>
        <fullName evidence="1">Uncharacterized protein</fullName>
    </submittedName>
</protein>
<sequence length="14" mass="1556">MLEASKILVHCNVV</sequence>